<dbReference type="AlphaFoldDB" id="A0A392QYC3"/>
<keyword evidence="2" id="KW-1185">Reference proteome</keyword>
<accession>A0A392QYC3</accession>
<organism evidence="1 2">
    <name type="scientific">Trifolium medium</name>
    <dbReference type="NCBI Taxonomy" id="97028"/>
    <lineage>
        <taxon>Eukaryota</taxon>
        <taxon>Viridiplantae</taxon>
        <taxon>Streptophyta</taxon>
        <taxon>Embryophyta</taxon>
        <taxon>Tracheophyta</taxon>
        <taxon>Spermatophyta</taxon>
        <taxon>Magnoliopsida</taxon>
        <taxon>eudicotyledons</taxon>
        <taxon>Gunneridae</taxon>
        <taxon>Pentapetalae</taxon>
        <taxon>rosids</taxon>
        <taxon>fabids</taxon>
        <taxon>Fabales</taxon>
        <taxon>Fabaceae</taxon>
        <taxon>Papilionoideae</taxon>
        <taxon>50 kb inversion clade</taxon>
        <taxon>NPAAA clade</taxon>
        <taxon>Hologalegina</taxon>
        <taxon>IRL clade</taxon>
        <taxon>Trifolieae</taxon>
        <taxon>Trifolium</taxon>
    </lineage>
</organism>
<protein>
    <submittedName>
        <fullName evidence="1">Uncharacterized protein</fullName>
    </submittedName>
</protein>
<evidence type="ECO:0000313" key="1">
    <source>
        <dbReference type="EMBL" id="MCI29351.1"/>
    </source>
</evidence>
<reference evidence="1 2" key="1">
    <citation type="journal article" date="2018" name="Front. Plant Sci.">
        <title>Red Clover (Trifolium pratense) and Zigzag Clover (T. medium) - A Picture of Genomic Similarities and Differences.</title>
        <authorList>
            <person name="Dluhosova J."/>
            <person name="Istvanek J."/>
            <person name="Nedelnik J."/>
            <person name="Repkova J."/>
        </authorList>
    </citation>
    <scope>NUCLEOTIDE SEQUENCE [LARGE SCALE GENOMIC DNA]</scope>
    <source>
        <strain evidence="2">cv. 10/8</strain>
        <tissue evidence="1">Leaf</tissue>
    </source>
</reference>
<sequence>MRVATTALTAIATTATATASQFNHVWHYAGLFTELILLPRAAGTSWLCFPA</sequence>
<name>A0A392QYC3_9FABA</name>
<proteinExistence type="predicted"/>
<dbReference type="Proteomes" id="UP000265520">
    <property type="component" value="Unassembled WGS sequence"/>
</dbReference>
<evidence type="ECO:0000313" key="2">
    <source>
        <dbReference type="Proteomes" id="UP000265520"/>
    </source>
</evidence>
<dbReference type="EMBL" id="LXQA010171967">
    <property type="protein sequence ID" value="MCI29351.1"/>
    <property type="molecule type" value="Genomic_DNA"/>
</dbReference>
<comment type="caution">
    <text evidence="1">The sequence shown here is derived from an EMBL/GenBank/DDBJ whole genome shotgun (WGS) entry which is preliminary data.</text>
</comment>